<name>A0A6P7U6E6_9MOLL</name>
<evidence type="ECO:0000313" key="4">
    <source>
        <dbReference type="Proteomes" id="UP000515154"/>
    </source>
</evidence>
<dbReference type="AlphaFoldDB" id="A0A6P7U6E6"/>
<dbReference type="PROSITE" id="PS50294">
    <property type="entry name" value="WD_REPEATS_REGION"/>
    <property type="match status" value="2"/>
</dbReference>
<feature type="repeat" description="WD" evidence="3">
    <location>
        <begin position="154"/>
        <end position="186"/>
    </location>
</feature>
<reference evidence="5" key="1">
    <citation type="submission" date="2025-08" db="UniProtKB">
        <authorList>
            <consortium name="RefSeq"/>
        </authorList>
    </citation>
    <scope>IDENTIFICATION</scope>
</reference>
<dbReference type="PROSITE" id="PS50082">
    <property type="entry name" value="WD_REPEATS_2"/>
    <property type="match status" value="3"/>
</dbReference>
<dbReference type="RefSeq" id="XP_029656546.2">
    <property type="nucleotide sequence ID" value="XM_029800686.2"/>
</dbReference>
<evidence type="ECO:0000313" key="5">
    <source>
        <dbReference type="RefSeq" id="XP_029656546.2"/>
    </source>
</evidence>
<dbReference type="PANTHER" id="PTHR14604:SF3">
    <property type="entry name" value="SPERM-ASSOCIATED ANTIGEN 16 PROTEIN"/>
    <property type="match status" value="1"/>
</dbReference>
<dbReference type="SUPFAM" id="SSF50978">
    <property type="entry name" value="WD40 repeat-like"/>
    <property type="match status" value="1"/>
</dbReference>
<dbReference type="SMART" id="SM00320">
    <property type="entry name" value="WD40"/>
    <property type="match status" value="4"/>
</dbReference>
<keyword evidence="2" id="KW-0677">Repeat</keyword>
<dbReference type="PROSITE" id="PS00678">
    <property type="entry name" value="WD_REPEATS_1"/>
    <property type="match status" value="1"/>
</dbReference>
<dbReference type="PANTHER" id="PTHR14604">
    <property type="entry name" value="WD40 REPEAT PF20"/>
    <property type="match status" value="1"/>
</dbReference>
<evidence type="ECO:0000256" key="3">
    <source>
        <dbReference type="PROSITE-ProRule" id="PRU00221"/>
    </source>
</evidence>
<accession>A0A6P7U6E6</accession>
<feature type="repeat" description="WD" evidence="3">
    <location>
        <begin position="112"/>
        <end position="153"/>
    </location>
</feature>
<dbReference type="KEGG" id="osn:115230532"/>
<evidence type="ECO:0000256" key="2">
    <source>
        <dbReference type="ARBA" id="ARBA00022737"/>
    </source>
</evidence>
<proteinExistence type="predicted"/>
<sequence length="228" mass="26073">MEKYIKVQKERNFHSLKHRRLEQEKQTLIKNLKIVTFGHSREIILAGCEDGNLKLFSSCNFSFESCIPAHSTWISSCRFNPQQTHILSSAADGLVKLWNLFDVDLAECLTTIEEHRSVVWDCAWHSGGDFIATASFDGTSKVIDLNTQRCRSILRYHKNSINSVEFLPFSCTILTASADKTMVIWDGRTVFFNGHTLSPLGKKYSSRDISLLSMLRHSVLKLKFFFVC</sequence>
<dbReference type="InterPro" id="IPR015943">
    <property type="entry name" value="WD40/YVTN_repeat-like_dom_sf"/>
</dbReference>
<protein>
    <submittedName>
        <fullName evidence="5">Sperm-associated antigen 16 protein-like</fullName>
    </submittedName>
</protein>
<keyword evidence="4" id="KW-1185">Reference proteome</keyword>
<dbReference type="InterPro" id="IPR001680">
    <property type="entry name" value="WD40_rpt"/>
</dbReference>
<keyword evidence="1 3" id="KW-0853">WD repeat</keyword>
<dbReference type="InterPro" id="IPR050995">
    <property type="entry name" value="WD-F-box_domain-protein"/>
</dbReference>
<dbReference type="Pfam" id="PF00400">
    <property type="entry name" value="WD40"/>
    <property type="match status" value="3"/>
</dbReference>
<gene>
    <name evidence="5" type="primary">LOC115230532</name>
</gene>
<dbReference type="Gene3D" id="2.130.10.10">
    <property type="entry name" value="YVTN repeat-like/Quinoprotein amine dehydrogenase"/>
    <property type="match status" value="1"/>
</dbReference>
<dbReference type="InterPro" id="IPR036322">
    <property type="entry name" value="WD40_repeat_dom_sf"/>
</dbReference>
<feature type="repeat" description="WD" evidence="3">
    <location>
        <begin position="67"/>
        <end position="100"/>
    </location>
</feature>
<dbReference type="InterPro" id="IPR019775">
    <property type="entry name" value="WD40_repeat_CS"/>
</dbReference>
<evidence type="ECO:0000256" key="1">
    <source>
        <dbReference type="ARBA" id="ARBA00022574"/>
    </source>
</evidence>
<dbReference type="Proteomes" id="UP000515154">
    <property type="component" value="Unplaced"/>
</dbReference>
<organism evidence="4 5">
    <name type="scientific">Octopus sinensis</name>
    <name type="common">East Asian common octopus</name>
    <dbReference type="NCBI Taxonomy" id="2607531"/>
    <lineage>
        <taxon>Eukaryota</taxon>
        <taxon>Metazoa</taxon>
        <taxon>Spiralia</taxon>
        <taxon>Lophotrochozoa</taxon>
        <taxon>Mollusca</taxon>
        <taxon>Cephalopoda</taxon>
        <taxon>Coleoidea</taxon>
        <taxon>Octopodiformes</taxon>
        <taxon>Octopoda</taxon>
        <taxon>Incirrata</taxon>
        <taxon>Octopodidae</taxon>
        <taxon>Octopus</taxon>
    </lineage>
</organism>